<sequence>MSEPDVSPNPNVRQPRLRGLAKKIGDLPLQSKVLLAHGLFDALFPNPLTAPPLFRVLERQHRSKKKRGWAWLFLMCGLMKVRSALADEPTAACLGGWAYGLQAVSIAMEGFYHHSIARPTKVLGSTVCFSVAMWLWLQVTAWRHARLQLEDTSPYSDGSPEAGN</sequence>
<gene>
    <name evidence="1" type="ORF">PGLA2088_LOCUS4852</name>
</gene>
<reference evidence="1" key="1">
    <citation type="submission" date="2021-02" db="EMBL/GenBank/DDBJ databases">
        <authorList>
            <person name="Dougan E. K."/>
            <person name="Rhodes N."/>
            <person name="Thang M."/>
            <person name="Chan C."/>
        </authorList>
    </citation>
    <scope>NUCLEOTIDE SEQUENCE</scope>
</reference>
<proteinExistence type="predicted"/>
<organism evidence="1 2">
    <name type="scientific">Polarella glacialis</name>
    <name type="common">Dinoflagellate</name>
    <dbReference type="NCBI Taxonomy" id="89957"/>
    <lineage>
        <taxon>Eukaryota</taxon>
        <taxon>Sar</taxon>
        <taxon>Alveolata</taxon>
        <taxon>Dinophyceae</taxon>
        <taxon>Suessiales</taxon>
        <taxon>Suessiaceae</taxon>
        <taxon>Polarella</taxon>
    </lineage>
</organism>
<dbReference type="Proteomes" id="UP000626109">
    <property type="component" value="Unassembled WGS sequence"/>
</dbReference>
<name>A0A813I7C4_POLGL</name>
<dbReference type="EMBL" id="CAJNNW010004497">
    <property type="protein sequence ID" value="CAE8646485.1"/>
    <property type="molecule type" value="Genomic_DNA"/>
</dbReference>
<evidence type="ECO:0000313" key="1">
    <source>
        <dbReference type="EMBL" id="CAE8646485.1"/>
    </source>
</evidence>
<evidence type="ECO:0000313" key="2">
    <source>
        <dbReference type="Proteomes" id="UP000626109"/>
    </source>
</evidence>
<dbReference type="AlphaFoldDB" id="A0A813I7C4"/>
<comment type="caution">
    <text evidence="1">The sequence shown here is derived from an EMBL/GenBank/DDBJ whole genome shotgun (WGS) entry which is preliminary data.</text>
</comment>
<protein>
    <submittedName>
        <fullName evidence="1">Uncharacterized protein</fullName>
    </submittedName>
</protein>
<accession>A0A813I7C4</accession>